<dbReference type="Proteomes" id="UP000217790">
    <property type="component" value="Unassembled WGS sequence"/>
</dbReference>
<evidence type="ECO:0000313" key="2">
    <source>
        <dbReference type="Proteomes" id="UP000217790"/>
    </source>
</evidence>
<keyword evidence="2" id="KW-1185">Reference proteome</keyword>
<dbReference type="AlphaFoldDB" id="A0A2H3DI91"/>
<proteinExistence type="predicted"/>
<dbReference type="EMBL" id="KZ293655">
    <property type="protein sequence ID" value="PBK93820.1"/>
    <property type="molecule type" value="Genomic_DNA"/>
</dbReference>
<dbReference type="InParanoid" id="A0A2H3DI91"/>
<reference evidence="2" key="1">
    <citation type="journal article" date="2017" name="Nat. Ecol. Evol.">
        <title>Genome expansion and lineage-specific genetic innovations in the forest pathogenic fungi Armillaria.</title>
        <authorList>
            <person name="Sipos G."/>
            <person name="Prasanna A.N."/>
            <person name="Walter M.C."/>
            <person name="O'Connor E."/>
            <person name="Balint B."/>
            <person name="Krizsan K."/>
            <person name="Kiss B."/>
            <person name="Hess J."/>
            <person name="Varga T."/>
            <person name="Slot J."/>
            <person name="Riley R."/>
            <person name="Boka B."/>
            <person name="Rigling D."/>
            <person name="Barry K."/>
            <person name="Lee J."/>
            <person name="Mihaltcheva S."/>
            <person name="LaButti K."/>
            <person name="Lipzen A."/>
            <person name="Waldron R."/>
            <person name="Moloney N.M."/>
            <person name="Sperisen C."/>
            <person name="Kredics L."/>
            <person name="Vagvoelgyi C."/>
            <person name="Patrignani A."/>
            <person name="Fitzpatrick D."/>
            <person name="Nagy I."/>
            <person name="Doyle S."/>
            <person name="Anderson J.B."/>
            <person name="Grigoriev I.V."/>
            <person name="Gueldener U."/>
            <person name="Muensterkoetter M."/>
            <person name="Nagy L.G."/>
        </authorList>
    </citation>
    <scope>NUCLEOTIDE SEQUENCE [LARGE SCALE GENOMIC DNA]</scope>
    <source>
        <strain evidence="2">Ar21-2</strain>
    </source>
</reference>
<accession>A0A2H3DI91</accession>
<name>A0A2H3DI91_ARMGA</name>
<protein>
    <submittedName>
        <fullName evidence="1">Uncharacterized protein</fullName>
    </submittedName>
</protein>
<organism evidence="1 2">
    <name type="scientific">Armillaria gallica</name>
    <name type="common">Bulbous honey fungus</name>
    <name type="synonym">Armillaria bulbosa</name>
    <dbReference type="NCBI Taxonomy" id="47427"/>
    <lineage>
        <taxon>Eukaryota</taxon>
        <taxon>Fungi</taxon>
        <taxon>Dikarya</taxon>
        <taxon>Basidiomycota</taxon>
        <taxon>Agaricomycotina</taxon>
        <taxon>Agaricomycetes</taxon>
        <taxon>Agaricomycetidae</taxon>
        <taxon>Agaricales</taxon>
        <taxon>Marasmiineae</taxon>
        <taxon>Physalacriaceae</taxon>
        <taxon>Armillaria</taxon>
    </lineage>
</organism>
<sequence>MTELNDDVLDLIFDEVCREEASMVEVLGNVSGEFSELIQRIADQTVVIDDQDAYDRGDDITPEEALSLFGKGDEETERKRLRAQTLRWSAYRVRVDVLAQVLATLERVTALTFVGAKLDERMDGIPCYTTIREVAFEECTLGFPGLDSLMQALPNLEGLKITGRGTIIVPTTRDLARAEPSLTLPASLGSLDVDLSHVQDSADLGHVWRSWMGDDGNRFLYWLRNAANLSSLRIAMTGEAGWYPGDDIIQANRNSLLSLTLELEHPLQVWDYYLEVEAPELLDLMVSVRSAPADLCHIEAFFNKLEVPKLNTLAFHIHILPISDDYPLGQTLLHLEDLATCIIRYYNHLLKVNIHWHSYRDTVAVELYSVAFSASLEAKASTEVLTSAVQVARLLPAVAEVATVAKSSLSRSPNTATFPMPPRCRGVQNYVIFSSQPQLRGVGSTADNVKAGTVDITAVPEKEVRHSAQIK</sequence>
<evidence type="ECO:0000313" key="1">
    <source>
        <dbReference type="EMBL" id="PBK93820.1"/>
    </source>
</evidence>
<gene>
    <name evidence="1" type="ORF">ARMGADRAFT_1029697</name>
</gene>